<dbReference type="EMBL" id="BAAAZR010000043">
    <property type="protein sequence ID" value="GAA3839129.1"/>
    <property type="molecule type" value="Genomic_DNA"/>
</dbReference>
<dbReference type="InterPro" id="IPR008000">
    <property type="entry name" value="Rham/fucose_mutarotase"/>
</dbReference>
<dbReference type="Gene3D" id="3.30.70.100">
    <property type="match status" value="1"/>
</dbReference>
<organism evidence="1 2">
    <name type="scientific">Sphaerisporangium flaviroseum</name>
    <dbReference type="NCBI Taxonomy" id="509199"/>
    <lineage>
        <taxon>Bacteria</taxon>
        <taxon>Bacillati</taxon>
        <taxon>Actinomycetota</taxon>
        <taxon>Actinomycetes</taxon>
        <taxon>Streptosporangiales</taxon>
        <taxon>Streptosporangiaceae</taxon>
        <taxon>Sphaerisporangium</taxon>
    </lineage>
</organism>
<reference evidence="2" key="1">
    <citation type="journal article" date="2019" name="Int. J. Syst. Evol. Microbiol.">
        <title>The Global Catalogue of Microorganisms (GCM) 10K type strain sequencing project: providing services to taxonomists for standard genome sequencing and annotation.</title>
        <authorList>
            <consortium name="The Broad Institute Genomics Platform"/>
            <consortium name="The Broad Institute Genome Sequencing Center for Infectious Disease"/>
            <person name="Wu L."/>
            <person name="Ma J."/>
        </authorList>
    </citation>
    <scope>NUCLEOTIDE SEQUENCE [LARGE SCALE GENOMIC DNA]</scope>
    <source>
        <strain evidence="2">JCM 16908</strain>
    </source>
</reference>
<dbReference type="RefSeq" id="WP_344951058.1">
    <property type="nucleotide sequence ID" value="NZ_BAAAZR010000043.1"/>
</dbReference>
<proteinExistence type="predicted"/>
<dbReference type="Pfam" id="PF05336">
    <property type="entry name" value="rhaM"/>
    <property type="match status" value="1"/>
</dbReference>
<dbReference type="InterPro" id="IPR011008">
    <property type="entry name" value="Dimeric_a/b-barrel"/>
</dbReference>
<keyword evidence="2" id="KW-1185">Reference proteome</keyword>
<sequence length="114" mass="13038">MQRIALRTRLRPGAEETYDKEHAVIPADLEAEMREAGVHTWKIWRDGLDLFHYVEVDDYAALQDRLRGSAANQAWQLQMNRLLDGDFDPAATGLRMVWEMGDPGQGRAPTTKEK</sequence>
<evidence type="ECO:0000313" key="2">
    <source>
        <dbReference type="Proteomes" id="UP001500888"/>
    </source>
</evidence>
<name>A0ABP7JBK4_9ACTN</name>
<gene>
    <name evidence="1" type="ORF">GCM10022226_71780</name>
</gene>
<accession>A0ABP7JBK4</accession>
<evidence type="ECO:0000313" key="1">
    <source>
        <dbReference type="EMBL" id="GAA3839129.1"/>
    </source>
</evidence>
<dbReference type="SUPFAM" id="SSF54909">
    <property type="entry name" value="Dimeric alpha+beta barrel"/>
    <property type="match status" value="1"/>
</dbReference>
<comment type="caution">
    <text evidence="1">The sequence shown here is derived from an EMBL/GenBank/DDBJ whole genome shotgun (WGS) entry which is preliminary data.</text>
</comment>
<protein>
    <submittedName>
        <fullName evidence="1">L-rhamnose mutarotase</fullName>
    </submittedName>
</protein>
<dbReference type="Proteomes" id="UP001500888">
    <property type="component" value="Unassembled WGS sequence"/>
</dbReference>